<name>A0AAG5DK35_ANOAO</name>
<evidence type="ECO:0000313" key="2">
    <source>
        <dbReference type="Proteomes" id="UP000075880"/>
    </source>
</evidence>
<reference evidence="1" key="1">
    <citation type="submission" date="2024-04" db="UniProtKB">
        <authorList>
            <consortium name="EnsemblMetazoa"/>
        </authorList>
    </citation>
    <scope>IDENTIFICATION</scope>
    <source>
        <strain evidence="1">EBRO</strain>
    </source>
</reference>
<evidence type="ECO:0000313" key="1">
    <source>
        <dbReference type="EnsemblMetazoa" id="ENSAATROPP011365"/>
    </source>
</evidence>
<keyword evidence="2" id="KW-1185">Reference proteome</keyword>
<proteinExistence type="predicted"/>
<accession>A0AAG5DK35</accession>
<sequence>AINLLCSLSIDVLSFANCLIDGSFLDLLVETETRRNILSIFMDDCVVMAERGESYSVRTIAELRAKCPHLQIAAKTI</sequence>
<dbReference type="Proteomes" id="UP000075880">
    <property type="component" value="Unassembled WGS sequence"/>
</dbReference>
<dbReference type="AlphaFoldDB" id="A0AAG5DK35"/>
<dbReference type="EnsemblMetazoa" id="ENSAATROPT012522">
    <property type="protein sequence ID" value="ENSAATROPP011365"/>
    <property type="gene ID" value="ENSAATROPG010188"/>
</dbReference>
<protein>
    <submittedName>
        <fullName evidence="1">Uncharacterized protein</fullName>
    </submittedName>
</protein>
<organism evidence="1 2">
    <name type="scientific">Anopheles atroparvus</name>
    <name type="common">European mosquito</name>
    <dbReference type="NCBI Taxonomy" id="41427"/>
    <lineage>
        <taxon>Eukaryota</taxon>
        <taxon>Metazoa</taxon>
        <taxon>Ecdysozoa</taxon>
        <taxon>Arthropoda</taxon>
        <taxon>Hexapoda</taxon>
        <taxon>Insecta</taxon>
        <taxon>Pterygota</taxon>
        <taxon>Neoptera</taxon>
        <taxon>Endopterygota</taxon>
        <taxon>Diptera</taxon>
        <taxon>Nematocera</taxon>
        <taxon>Culicoidea</taxon>
        <taxon>Culicidae</taxon>
        <taxon>Anophelinae</taxon>
        <taxon>Anopheles</taxon>
    </lineage>
</organism>